<evidence type="ECO:0000256" key="1">
    <source>
        <dbReference type="SAM" id="Phobius"/>
    </source>
</evidence>
<name>A0ABP8LPX7_9BACT</name>
<dbReference type="RefSeq" id="WP_345026540.1">
    <property type="nucleotide sequence ID" value="NZ_BAABEY010000002.1"/>
</dbReference>
<keyword evidence="1" id="KW-0472">Membrane</keyword>
<dbReference type="InterPro" id="IPR045691">
    <property type="entry name" value="DUF6056"/>
</dbReference>
<feature type="transmembrane region" description="Helical" evidence="1">
    <location>
        <begin position="79"/>
        <end position="102"/>
    </location>
</feature>
<evidence type="ECO:0000313" key="3">
    <source>
        <dbReference type="Proteomes" id="UP001501508"/>
    </source>
</evidence>
<accession>A0ABP8LPX7</accession>
<feature type="transmembrane region" description="Helical" evidence="1">
    <location>
        <begin position="12"/>
        <end position="31"/>
    </location>
</feature>
<feature type="transmembrane region" description="Helical" evidence="1">
    <location>
        <begin position="349"/>
        <end position="368"/>
    </location>
</feature>
<feature type="transmembrane region" description="Helical" evidence="1">
    <location>
        <begin position="138"/>
        <end position="165"/>
    </location>
</feature>
<protein>
    <submittedName>
        <fullName evidence="2">Uncharacterized protein</fullName>
    </submittedName>
</protein>
<comment type="caution">
    <text evidence="2">The sequence shown here is derived from an EMBL/GenBank/DDBJ whole genome shotgun (WGS) entry which is preliminary data.</text>
</comment>
<proteinExistence type="predicted"/>
<keyword evidence="3" id="KW-1185">Reference proteome</keyword>
<feature type="transmembrane region" description="Helical" evidence="1">
    <location>
        <begin position="380"/>
        <end position="399"/>
    </location>
</feature>
<keyword evidence="1" id="KW-0812">Transmembrane</keyword>
<feature type="transmembrane region" description="Helical" evidence="1">
    <location>
        <begin position="279"/>
        <end position="296"/>
    </location>
</feature>
<feature type="transmembrane region" description="Helical" evidence="1">
    <location>
        <begin position="185"/>
        <end position="215"/>
    </location>
</feature>
<evidence type="ECO:0000313" key="2">
    <source>
        <dbReference type="EMBL" id="GAA4432930.1"/>
    </source>
</evidence>
<reference evidence="3" key="1">
    <citation type="journal article" date="2019" name="Int. J. Syst. Evol. Microbiol.">
        <title>The Global Catalogue of Microorganisms (GCM) 10K type strain sequencing project: providing services to taxonomists for standard genome sequencing and annotation.</title>
        <authorList>
            <consortium name="The Broad Institute Genomics Platform"/>
            <consortium name="The Broad Institute Genome Sequencing Center for Infectious Disease"/>
            <person name="Wu L."/>
            <person name="Ma J."/>
        </authorList>
    </citation>
    <scope>NUCLEOTIDE SEQUENCE [LARGE SCALE GENOMIC DNA]</scope>
    <source>
        <strain evidence="3">JCM 31920</strain>
    </source>
</reference>
<organism evidence="2 3">
    <name type="scientific">Ravibacter arvi</name>
    <dbReference type="NCBI Taxonomy" id="2051041"/>
    <lineage>
        <taxon>Bacteria</taxon>
        <taxon>Pseudomonadati</taxon>
        <taxon>Bacteroidota</taxon>
        <taxon>Cytophagia</taxon>
        <taxon>Cytophagales</taxon>
        <taxon>Spirosomataceae</taxon>
        <taxon>Ravibacter</taxon>
    </lineage>
</organism>
<dbReference type="EMBL" id="BAABEY010000002">
    <property type="protein sequence ID" value="GAA4432930.1"/>
    <property type="molecule type" value="Genomic_DNA"/>
</dbReference>
<gene>
    <name evidence="2" type="ORF">GCM10023091_05830</name>
</gene>
<keyword evidence="1" id="KW-1133">Transmembrane helix</keyword>
<feature type="transmembrane region" description="Helical" evidence="1">
    <location>
        <begin position="316"/>
        <end position="337"/>
    </location>
</feature>
<dbReference type="Pfam" id="PF19528">
    <property type="entry name" value="DUF6056"/>
    <property type="match status" value="1"/>
</dbReference>
<feature type="transmembrane region" description="Helical" evidence="1">
    <location>
        <begin position="227"/>
        <end position="246"/>
    </location>
</feature>
<dbReference type="Proteomes" id="UP001501508">
    <property type="component" value="Unassembled WGS sequence"/>
</dbReference>
<feature type="transmembrane region" description="Helical" evidence="1">
    <location>
        <begin position="114"/>
        <end position="132"/>
    </location>
</feature>
<sequence length="488" mass="55638">MTVFFRKPIWESVAGIGLALLMLFPLVHLGMHNHASAADDYCYIDTVFKYGWFGAMEANYTGWTGRYFGILLNHSNPLLFHWFAGFKWMPVLVYAGLLYAFYLLIRKLNPNPGVLVNTGLTSVLFFLFVLKIPSILEAFFWTAAVANYTVSIVFIILWLAVAIQYSTPTAAFAGGGSPWQRKIQLFLLFFFVFAINGGSENLVLVIMILISAWFGYELLFRRKFHRLSFFLLLWGIFTALLSFLSVGNNVRLEGNPHSKNFLFALVETLKFTPQLLKDWILSPSLLVFTLLWLFALPGFVKMKNGGFNPLFDVNPVYSMLVAIAVYASQIFPSYYGIGIFPSPRMINCAYLFFLLGWFYNLGVVYTFLAKNKIIAPERFPVFPFALKPVLLAVVLWHFANSANPRLMYRELRDGSAAEFDREMTARTDLMMHSTADTLYLQPLSVHPETLFLEDIKPDPKHLWNRCMAGYFGKKAIYLVETGPHATPK</sequence>